<proteinExistence type="predicted"/>
<dbReference type="AlphaFoldDB" id="A0A0F9XE84"/>
<organism evidence="2">
    <name type="scientific">marine sediment metagenome</name>
    <dbReference type="NCBI Taxonomy" id="412755"/>
    <lineage>
        <taxon>unclassified sequences</taxon>
        <taxon>metagenomes</taxon>
        <taxon>ecological metagenomes</taxon>
    </lineage>
</organism>
<evidence type="ECO:0000259" key="1">
    <source>
        <dbReference type="Pfam" id="PF04230"/>
    </source>
</evidence>
<protein>
    <recommendedName>
        <fullName evidence="1">Polysaccharide pyruvyl transferase domain-containing protein</fullName>
    </recommendedName>
</protein>
<gene>
    <name evidence="2" type="ORF">LCGC14_0232060</name>
</gene>
<dbReference type="Pfam" id="PF04230">
    <property type="entry name" value="PS_pyruv_trans"/>
    <property type="match status" value="1"/>
</dbReference>
<evidence type="ECO:0000313" key="2">
    <source>
        <dbReference type="EMBL" id="KKN90093.1"/>
    </source>
</evidence>
<feature type="domain" description="Polysaccharide pyruvyl transferase" evidence="1">
    <location>
        <begin position="13"/>
        <end position="300"/>
    </location>
</feature>
<dbReference type="EMBL" id="LAZR01000113">
    <property type="protein sequence ID" value="KKN90093.1"/>
    <property type="molecule type" value="Genomic_DNA"/>
</dbReference>
<dbReference type="InterPro" id="IPR007345">
    <property type="entry name" value="Polysacch_pyruvyl_Trfase"/>
</dbReference>
<dbReference type="PANTHER" id="PTHR36836">
    <property type="entry name" value="COLANIC ACID BIOSYNTHESIS PROTEIN WCAK"/>
    <property type="match status" value="1"/>
</dbReference>
<reference evidence="2" key="1">
    <citation type="journal article" date="2015" name="Nature">
        <title>Complex archaea that bridge the gap between prokaryotes and eukaryotes.</title>
        <authorList>
            <person name="Spang A."/>
            <person name="Saw J.H."/>
            <person name="Jorgensen S.L."/>
            <person name="Zaremba-Niedzwiedzka K."/>
            <person name="Martijn J."/>
            <person name="Lind A.E."/>
            <person name="van Eijk R."/>
            <person name="Schleper C."/>
            <person name="Guy L."/>
            <person name="Ettema T.J."/>
        </authorList>
    </citation>
    <scope>NUCLEOTIDE SEQUENCE</scope>
</reference>
<sequence length="366" mass="41300">MKRIFHLVGFGRNFGDMAIQLSMMDMLQKKSKEALQFIPIDLKTNTPIDRDLVEYINEVGDMLLVGGGGMIMKGDGFDTLSGWQFNISLEDLKLLQVPLVIYGIGYNDFQLEELSSRVNSHLMATLWKSSLFSVRDEGTRQQLLKRGLDIRDVIPDPAMFCPSHPVTLPNITQDSFCIGLNLAGDRLDQRFPPMGDYFAVIEKLCSSLSVFSRSKSDVRLFYIPHIDIYDHKLWKVVKSRFDGRCQSIADIFPNMFPESLARVPMLAGIYQRMDIVVGMRGHSNIIPFGQGTPVVGFGSHDKNKFFAQQAGTKVVGNDCDGLLECLSEELDCVKRAVNVDTLDDLWIKIDRFNEKVISLLENRDAT</sequence>
<name>A0A0F9XE84_9ZZZZ</name>
<accession>A0A0F9XE84</accession>
<comment type="caution">
    <text evidence="2">The sequence shown here is derived from an EMBL/GenBank/DDBJ whole genome shotgun (WGS) entry which is preliminary data.</text>
</comment>
<dbReference type="PANTHER" id="PTHR36836:SF1">
    <property type="entry name" value="COLANIC ACID BIOSYNTHESIS PROTEIN WCAK"/>
    <property type="match status" value="1"/>
</dbReference>